<name>A0A5S4FF35_9ACTN</name>
<gene>
    <name evidence="1" type="ORF">ETD86_23590</name>
</gene>
<reference evidence="1 2" key="1">
    <citation type="submission" date="2019-05" db="EMBL/GenBank/DDBJ databases">
        <title>Draft genome sequence of Nonomuraea turkmeniaca DSM 43926.</title>
        <authorList>
            <person name="Saricaoglu S."/>
            <person name="Isik K."/>
        </authorList>
    </citation>
    <scope>NUCLEOTIDE SEQUENCE [LARGE SCALE GENOMIC DNA]</scope>
    <source>
        <strain evidence="1 2">DSM 43926</strain>
    </source>
</reference>
<evidence type="ECO:0000313" key="1">
    <source>
        <dbReference type="EMBL" id="TMR17324.1"/>
    </source>
</evidence>
<protein>
    <submittedName>
        <fullName evidence="1">Uncharacterized protein</fullName>
    </submittedName>
</protein>
<dbReference type="Proteomes" id="UP000309128">
    <property type="component" value="Unassembled WGS sequence"/>
</dbReference>
<organism evidence="1 2">
    <name type="scientific">Nonomuraea turkmeniaca</name>
    <dbReference type="NCBI Taxonomy" id="103838"/>
    <lineage>
        <taxon>Bacteria</taxon>
        <taxon>Bacillati</taxon>
        <taxon>Actinomycetota</taxon>
        <taxon>Actinomycetes</taxon>
        <taxon>Streptosporangiales</taxon>
        <taxon>Streptosporangiaceae</taxon>
        <taxon>Nonomuraea</taxon>
    </lineage>
</organism>
<keyword evidence="2" id="KW-1185">Reference proteome</keyword>
<sequence>MGRVHARAVRVAGAAMTGVPHNHLHAPFALKPLICEKPLAAEICEAALASAETGRWTEC</sequence>
<comment type="caution">
    <text evidence="1">The sequence shown here is derived from an EMBL/GenBank/DDBJ whole genome shotgun (WGS) entry which is preliminary data.</text>
</comment>
<accession>A0A5S4FF35</accession>
<dbReference type="AlphaFoldDB" id="A0A5S4FF35"/>
<dbReference type="RefSeq" id="WP_138668332.1">
    <property type="nucleotide sequence ID" value="NZ_VCKY01000081.1"/>
</dbReference>
<dbReference type="EMBL" id="VCKY01000081">
    <property type="protein sequence ID" value="TMR17324.1"/>
    <property type="molecule type" value="Genomic_DNA"/>
</dbReference>
<evidence type="ECO:0000313" key="2">
    <source>
        <dbReference type="Proteomes" id="UP000309128"/>
    </source>
</evidence>
<proteinExistence type="predicted"/>